<dbReference type="AlphaFoldDB" id="A0A024UUQ5"/>
<dbReference type="VEuPathDB" id="FungiDB:H310_00174"/>
<sequence>MAEELRRSMTTGEERMQVPLEEWDGVMAASKSKAYTSTYPLTPCMLTPYNTPHCNLNSLKQRLHQSQVNGVPSPSQTQASATDPSHPPPSSLPSKWTTLPPPSPLVRLALLSVATCIGAPVVLVLALCSPVLVVFSVVTAPAWVPLSAFLWWNSSPRSNPPRPSSPSSPSQ</sequence>
<feature type="transmembrane region" description="Helical" evidence="2">
    <location>
        <begin position="105"/>
        <end position="126"/>
    </location>
</feature>
<accession>A0A024UUQ5</accession>
<feature type="transmembrane region" description="Helical" evidence="2">
    <location>
        <begin position="132"/>
        <end position="152"/>
    </location>
</feature>
<dbReference type="RefSeq" id="XP_008861068.1">
    <property type="nucleotide sequence ID" value="XM_008862846.1"/>
</dbReference>
<keyword evidence="2" id="KW-1133">Transmembrane helix</keyword>
<evidence type="ECO:0000256" key="2">
    <source>
        <dbReference type="SAM" id="Phobius"/>
    </source>
</evidence>
<dbReference type="OrthoDB" id="75286at2759"/>
<protein>
    <submittedName>
        <fullName evidence="3">Uncharacterized protein</fullName>
    </submittedName>
</protein>
<dbReference type="GeneID" id="20077224"/>
<evidence type="ECO:0000313" key="3">
    <source>
        <dbReference type="EMBL" id="ETW09657.1"/>
    </source>
</evidence>
<reference evidence="3" key="1">
    <citation type="submission" date="2013-12" db="EMBL/GenBank/DDBJ databases">
        <title>The Genome Sequence of Aphanomyces invadans NJM9701.</title>
        <authorList>
            <consortium name="The Broad Institute Genomics Platform"/>
            <person name="Russ C."/>
            <person name="Tyler B."/>
            <person name="van West P."/>
            <person name="Dieguez-Uribeondo J."/>
            <person name="Young S.K."/>
            <person name="Zeng Q."/>
            <person name="Gargeya S."/>
            <person name="Fitzgerald M."/>
            <person name="Abouelleil A."/>
            <person name="Alvarado L."/>
            <person name="Chapman S.B."/>
            <person name="Gainer-Dewar J."/>
            <person name="Goldberg J."/>
            <person name="Griggs A."/>
            <person name="Gujja S."/>
            <person name="Hansen M."/>
            <person name="Howarth C."/>
            <person name="Imamovic A."/>
            <person name="Ireland A."/>
            <person name="Larimer J."/>
            <person name="McCowan C."/>
            <person name="Murphy C."/>
            <person name="Pearson M."/>
            <person name="Poon T.W."/>
            <person name="Priest M."/>
            <person name="Roberts A."/>
            <person name="Saif S."/>
            <person name="Shea T."/>
            <person name="Sykes S."/>
            <person name="Wortman J."/>
            <person name="Nusbaum C."/>
            <person name="Birren B."/>
        </authorList>
    </citation>
    <scope>NUCLEOTIDE SEQUENCE [LARGE SCALE GENOMIC DNA]</scope>
    <source>
        <strain evidence="3">NJM9701</strain>
    </source>
</reference>
<keyword evidence="2" id="KW-0812">Transmembrane</keyword>
<keyword evidence="2" id="KW-0472">Membrane</keyword>
<evidence type="ECO:0000256" key="1">
    <source>
        <dbReference type="SAM" id="MobiDB-lite"/>
    </source>
</evidence>
<proteinExistence type="predicted"/>
<feature type="region of interest" description="Disordered" evidence="1">
    <location>
        <begin position="65"/>
        <end position="98"/>
    </location>
</feature>
<name>A0A024UUQ5_9STRA</name>
<dbReference type="EMBL" id="KI913952">
    <property type="protein sequence ID" value="ETW09657.1"/>
    <property type="molecule type" value="Genomic_DNA"/>
</dbReference>
<gene>
    <name evidence="3" type="ORF">H310_00174</name>
</gene>
<feature type="compositionally biased region" description="Polar residues" evidence="1">
    <location>
        <begin position="65"/>
        <end position="83"/>
    </location>
</feature>
<organism evidence="3">
    <name type="scientific">Aphanomyces invadans</name>
    <dbReference type="NCBI Taxonomy" id="157072"/>
    <lineage>
        <taxon>Eukaryota</taxon>
        <taxon>Sar</taxon>
        <taxon>Stramenopiles</taxon>
        <taxon>Oomycota</taxon>
        <taxon>Saprolegniomycetes</taxon>
        <taxon>Saprolegniales</taxon>
        <taxon>Verrucalvaceae</taxon>
        <taxon>Aphanomyces</taxon>
    </lineage>
</organism>